<organism evidence="2 3">
    <name type="scientific">Luteolibacter soli</name>
    <dbReference type="NCBI Taxonomy" id="3135280"/>
    <lineage>
        <taxon>Bacteria</taxon>
        <taxon>Pseudomonadati</taxon>
        <taxon>Verrucomicrobiota</taxon>
        <taxon>Verrucomicrobiia</taxon>
        <taxon>Verrucomicrobiales</taxon>
        <taxon>Verrucomicrobiaceae</taxon>
        <taxon>Luteolibacter</taxon>
    </lineage>
</organism>
<protein>
    <recommendedName>
        <fullName evidence="4">DUF3592 domain-containing protein</fullName>
    </recommendedName>
</protein>
<evidence type="ECO:0000256" key="1">
    <source>
        <dbReference type="SAM" id="Phobius"/>
    </source>
</evidence>
<proteinExistence type="predicted"/>
<feature type="transmembrane region" description="Helical" evidence="1">
    <location>
        <begin position="101"/>
        <end position="120"/>
    </location>
</feature>
<accession>A0ABU9AX35</accession>
<dbReference type="RefSeq" id="WP_341405233.1">
    <property type="nucleotide sequence ID" value="NZ_JBBUKT010000005.1"/>
</dbReference>
<evidence type="ECO:0008006" key="4">
    <source>
        <dbReference type="Google" id="ProtNLM"/>
    </source>
</evidence>
<sequence>MPRPLIRWKSLWFGILILAFIGWAWIRSTTRQDALTFDHGSTVRIVGSMDGSLAFIRFSFPGKAVDNWHFETILFDPDEPTHYFPAPFIHNQDSTSSKTYLAWWLIALTFILPWTALLTWRHHRMKRLALRSGDTPVAPAS</sequence>
<comment type="caution">
    <text evidence="2">The sequence shown here is derived from an EMBL/GenBank/DDBJ whole genome shotgun (WGS) entry which is preliminary data.</text>
</comment>
<evidence type="ECO:0000313" key="3">
    <source>
        <dbReference type="Proteomes" id="UP001371305"/>
    </source>
</evidence>
<name>A0ABU9AX35_9BACT</name>
<gene>
    <name evidence="2" type="ORF">WKV53_13885</name>
</gene>
<dbReference type="Proteomes" id="UP001371305">
    <property type="component" value="Unassembled WGS sequence"/>
</dbReference>
<keyword evidence="1" id="KW-0812">Transmembrane</keyword>
<evidence type="ECO:0000313" key="2">
    <source>
        <dbReference type="EMBL" id="MEK7951602.1"/>
    </source>
</evidence>
<reference evidence="2 3" key="1">
    <citation type="submission" date="2024-04" db="EMBL/GenBank/DDBJ databases">
        <title>Luteolibacter sp. isolated from soil.</title>
        <authorList>
            <person name="An J."/>
        </authorList>
    </citation>
    <scope>NUCLEOTIDE SEQUENCE [LARGE SCALE GENOMIC DNA]</scope>
    <source>
        <strain evidence="2 3">Y139</strain>
    </source>
</reference>
<dbReference type="EMBL" id="JBBUKT010000005">
    <property type="protein sequence ID" value="MEK7951602.1"/>
    <property type="molecule type" value="Genomic_DNA"/>
</dbReference>
<keyword evidence="3" id="KW-1185">Reference proteome</keyword>
<keyword evidence="1" id="KW-1133">Transmembrane helix</keyword>
<feature type="transmembrane region" description="Helical" evidence="1">
    <location>
        <begin position="7"/>
        <end position="26"/>
    </location>
</feature>
<keyword evidence="1" id="KW-0472">Membrane</keyword>